<gene>
    <name evidence="1" type="ORF">DARMORV10_C01P38270.1</name>
</gene>
<reference evidence="1" key="1">
    <citation type="submission" date="2021-01" db="EMBL/GenBank/DDBJ databases">
        <authorList>
            <consortium name="Genoscope - CEA"/>
            <person name="William W."/>
        </authorList>
    </citation>
    <scope>NUCLEOTIDE SEQUENCE</scope>
</reference>
<organism evidence="1">
    <name type="scientific">Brassica napus</name>
    <name type="common">Rape</name>
    <dbReference type="NCBI Taxonomy" id="3708"/>
    <lineage>
        <taxon>Eukaryota</taxon>
        <taxon>Viridiplantae</taxon>
        <taxon>Streptophyta</taxon>
        <taxon>Embryophyta</taxon>
        <taxon>Tracheophyta</taxon>
        <taxon>Spermatophyta</taxon>
        <taxon>Magnoliopsida</taxon>
        <taxon>eudicotyledons</taxon>
        <taxon>Gunneridae</taxon>
        <taxon>Pentapetalae</taxon>
        <taxon>rosids</taxon>
        <taxon>malvids</taxon>
        <taxon>Brassicales</taxon>
        <taxon>Brassicaceae</taxon>
        <taxon>Brassiceae</taxon>
        <taxon>Brassica</taxon>
    </lineage>
</organism>
<evidence type="ECO:0000313" key="1">
    <source>
        <dbReference type="EMBL" id="CAF2075999.1"/>
    </source>
</evidence>
<protein>
    <submittedName>
        <fullName evidence="1">(rape) hypothetical protein</fullName>
    </submittedName>
</protein>
<proteinExistence type="predicted"/>
<dbReference type="EMBL" id="HG994365">
    <property type="protein sequence ID" value="CAF2075999.1"/>
    <property type="molecule type" value="Genomic_DNA"/>
</dbReference>
<sequence length="52" mass="5870">MAFDLYCACASGYINLEKIDAFLKMIRTELLAGCSQSIMKATSIKSRKCKFR</sequence>
<name>A0A816RJ13_BRANA</name>
<dbReference type="AlphaFoldDB" id="A0A816RJ13"/>
<accession>A0A816RJ13</accession>
<dbReference type="Proteomes" id="UP001295469">
    <property type="component" value="Chromosome C01"/>
</dbReference>